<dbReference type="GO" id="GO:0051536">
    <property type="term" value="F:iron-sulfur cluster binding"/>
    <property type="evidence" value="ECO:0007669"/>
    <property type="project" value="UniProtKB-KW"/>
</dbReference>
<dbReference type="AlphaFoldDB" id="A0A1W2GJL8"/>
<keyword evidence="7" id="KW-1185">Reference proteome</keyword>
<dbReference type="Pfam" id="PF01568">
    <property type="entry name" value="Molydop_binding"/>
    <property type="match status" value="1"/>
</dbReference>
<keyword evidence="3" id="KW-0408">Iron</keyword>
<dbReference type="Pfam" id="PF04879">
    <property type="entry name" value="Molybdop_Fe4S4"/>
    <property type="match status" value="1"/>
</dbReference>
<evidence type="ECO:0000256" key="2">
    <source>
        <dbReference type="ARBA" id="ARBA00022723"/>
    </source>
</evidence>
<organism evidence="6 7">
    <name type="scientific">Reichenbachiella faecimaris</name>
    <dbReference type="NCBI Taxonomy" id="692418"/>
    <lineage>
        <taxon>Bacteria</taxon>
        <taxon>Pseudomonadati</taxon>
        <taxon>Bacteroidota</taxon>
        <taxon>Cytophagia</taxon>
        <taxon>Cytophagales</taxon>
        <taxon>Reichenbachiellaceae</taxon>
        <taxon>Reichenbachiella</taxon>
    </lineage>
</organism>
<evidence type="ECO:0000313" key="6">
    <source>
        <dbReference type="EMBL" id="SMD36781.1"/>
    </source>
</evidence>
<feature type="domain" description="4Fe-4S Mo/W bis-MGD-type" evidence="5">
    <location>
        <begin position="2"/>
        <end position="56"/>
    </location>
</feature>
<proteinExistence type="inferred from homology"/>
<dbReference type="GO" id="GO:0046872">
    <property type="term" value="F:metal ion binding"/>
    <property type="evidence" value="ECO:0007669"/>
    <property type="project" value="UniProtKB-KW"/>
</dbReference>
<evidence type="ECO:0000259" key="5">
    <source>
        <dbReference type="SMART" id="SM00926"/>
    </source>
</evidence>
<dbReference type="EMBL" id="FWYF01000003">
    <property type="protein sequence ID" value="SMD36781.1"/>
    <property type="molecule type" value="Genomic_DNA"/>
</dbReference>
<dbReference type="InterPro" id="IPR050612">
    <property type="entry name" value="Prok_Mopterin_Oxidored"/>
</dbReference>
<accession>A0A1W2GJL8</accession>
<evidence type="ECO:0000256" key="4">
    <source>
        <dbReference type="ARBA" id="ARBA00023014"/>
    </source>
</evidence>
<reference evidence="6 7" key="1">
    <citation type="submission" date="2017-04" db="EMBL/GenBank/DDBJ databases">
        <authorList>
            <person name="Afonso C.L."/>
            <person name="Miller P.J."/>
            <person name="Scott M.A."/>
            <person name="Spackman E."/>
            <person name="Goraichik I."/>
            <person name="Dimitrov K.M."/>
            <person name="Suarez D.L."/>
            <person name="Swayne D.E."/>
        </authorList>
    </citation>
    <scope>NUCLEOTIDE SEQUENCE [LARGE SCALE GENOMIC DNA]</scope>
    <source>
        <strain evidence="6 7">DSM 26133</strain>
    </source>
</reference>
<dbReference type="Gene3D" id="2.20.25.90">
    <property type="entry name" value="ADC-like domains"/>
    <property type="match status" value="1"/>
</dbReference>
<dbReference type="PANTHER" id="PTHR43742:SF2">
    <property type="entry name" value="ASSIMILATORY NITRATE REDUCTASE CATALYTIC SUBUNIT"/>
    <property type="match status" value="1"/>
</dbReference>
<dbReference type="InterPro" id="IPR006657">
    <property type="entry name" value="MoPterin_dinucl-bd_dom"/>
</dbReference>
<dbReference type="Proteomes" id="UP000192472">
    <property type="component" value="Unassembled WGS sequence"/>
</dbReference>
<evidence type="ECO:0000256" key="1">
    <source>
        <dbReference type="ARBA" id="ARBA00010312"/>
    </source>
</evidence>
<dbReference type="Gene3D" id="2.40.40.20">
    <property type="match status" value="1"/>
</dbReference>
<dbReference type="PANTHER" id="PTHR43742">
    <property type="entry name" value="TRIMETHYLAMINE-N-OXIDE REDUCTASE"/>
    <property type="match status" value="1"/>
</dbReference>
<dbReference type="SUPFAM" id="SSF53706">
    <property type="entry name" value="Formate dehydrogenase/DMSO reductase, domains 1-3"/>
    <property type="match status" value="1"/>
</dbReference>
<protein>
    <submittedName>
        <fullName evidence="6">Anaerobic selenocysteine-containing dehydrogenase</fullName>
    </submittedName>
</protein>
<name>A0A1W2GJL8_REIFA</name>
<dbReference type="SMART" id="SM00926">
    <property type="entry name" value="Molybdop_Fe4S4"/>
    <property type="match status" value="1"/>
</dbReference>
<sequence length="701" mass="78177">MPQTHYRTCNLCEAMCGLVIEHDGKAVISIKGDMDDEFSQGHICPKALALKDIYEDPNRLKKPVKKTESGWMEIPWDQAIKDVTDALVSTRKKYGSDAVGVYSGNPNVHNSGAILSAPEFIKELRTKNKFSATSVDQLPHQYMAYLMYGHQLQIPIPDIDRTDFLIILGANPIISNGSLLSAPNIKKRLKNIQERGGKIVNIDPRYTETSAKSDQHLFIRPGSDVFMLLSMLHVLFDENLVKLGRFEPHQKGFEELHQVADNYSPDKTATITGIEPEVLKALTKEFANTQKAVLYGRMGVCTQEFGGMCMWLVNVLNILTGHFDEPGGYMFTTPAIDLKPQISKGHIGKWKSRVRGLPEVGGELPSSVMAEEMMTPGEGQIKAMVISAGNPVLSTPNGAQLEKAFESLDFMVSIDIYINETSKLANIILPPATGLETELYDVIFHTLAVRNTSKYSTALFEKSDGAKYDWEVFRGLKMAYLKSMNKMTLTKRLQLSIAHLFSPEKMLNILLKKGPYDLSIKKLKQKPHGIDLGALKSQMPASLYSKDKKINLFPNEIKIDLERVKNKFETYKPERDFLLIGRRQLRTCNSWLHNSQRLLKNNSCHLYLHPEDAQQLGLSDNGNIRVSSRVGQIVVPFETTEEIMPGVVSLPHGWGHKGAIKLDVASTSPGTNINELTDDHFVDQLTGNAAINGVPVNLEAC</sequence>
<evidence type="ECO:0000313" key="7">
    <source>
        <dbReference type="Proteomes" id="UP000192472"/>
    </source>
</evidence>
<dbReference type="GO" id="GO:0043546">
    <property type="term" value="F:molybdopterin cofactor binding"/>
    <property type="evidence" value="ECO:0007669"/>
    <property type="project" value="InterPro"/>
</dbReference>
<dbReference type="InterPro" id="IPR006963">
    <property type="entry name" value="Mopterin_OxRdtase_4Fe-4S_dom"/>
</dbReference>
<dbReference type="STRING" id="692418.SAMN04488029_3065"/>
<dbReference type="Gene3D" id="3.40.50.740">
    <property type="match status" value="1"/>
</dbReference>
<dbReference type="Gene3D" id="3.40.228.10">
    <property type="entry name" value="Dimethylsulfoxide Reductase, domain 2"/>
    <property type="match status" value="1"/>
</dbReference>
<keyword evidence="4" id="KW-0411">Iron-sulfur</keyword>
<dbReference type="SUPFAM" id="SSF50692">
    <property type="entry name" value="ADC-like"/>
    <property type="match status" value="1"/>
</dbReference>
<evidence type="ECO:0000256" key="3">
    <source>
        <dbReference type="ARBA" id="ARBA00023004"/>
    </source>
</evidence>
<gene>
    <name evidence="6" type="ORF">SAMN04488029_3065</name>
</gene>
<dbReference type="GO" id="GO:0016491">
    <property type="term" value="F:oxidoreductase activity"/>
    <property type="evidence" value="ECO:0007669"/>
    <property type="project" value="InterPro"/>
</dbReference>
<comment type="similarity">
    <text evidence="1">Belongs to the prokaryotic molybdopterin-containing oxidoreductase family.</text>
</comment>
<keyword evidence="2" id="KW-0479">Metal-binding</keyword>
<dbReference type="Pfam" id="PF00384">
    <property type="entry name" value="Molybdopterin"/>
    <property type="match status" value="1"/>
</dbReference>
<dbReference type="InterPro" id="IPR006656">
    <property type="entry name" value="Mopterin_OxRdtase"/>
</dbReference>
<dbReference type="OrthoDB" id="9792592at2"/>
<dbReference type="RefSeq" id="WP_084373705.1">
    <property type="nucleotide sequence ID" value="NZ_FWYF01000003.1"/>
</dbReference>
<dbReference type="InterPro" id="IPR009010">
    <property type="entry name" value="Asp_de-COase-like_dom_sf"/>
</dbReference>